<dbReference type="RefSeq" id="WP_003513789.1">
    <property type="nucleotide sequence ID" value="NZ_CP013828.1"/>
</dbReference>
<keyword evidence="1" id="KW-0472">Membrane</keyword>
<dbReference type="Pfam" id="PF10080">
    <property type="entry name" value="FtrD-like"/>
    <property type="match status" value="1"/>
</dbReference>
<dbReference type="EMBL" id="PDBW01000001">
    <property type="protein sequence ID" value="PFH03818.1"/>
    <property type="molecule type" value="Genomic_DNA"/>
</dbReference>
<protein>
    <submittedName>
        <fullName evidence="3">Membrane protein DUF2318</fullName>
    </submittedName>
</protein>
<evidence type="ECO:0000313" key="3">
    <source>
        <dbReference type="EMBL" id="PFH03818.1"/>
    </source>
</evidence>
<dbReference type="Proteomes" id="UP000223596">
    <property type="component" value="Unassembled WGS sequence"/>
</dbReference>
<evidence type="ECO:0000256" key="1">
    <source>
        <dbReference type="SAM" id="Phobius"/>
    </source>
</evidence>
<dbReference type="InterPro" id="IPR018758">
    <property type="entry name" value="FtrD-like"/>
</dbReference>
<feature type="domain" description="Membrane iron-sulfur containing protein FtrD-like" evidence="2">
    <location>
        <begin position="53"/>
        <end position="156"/>
    </location>
</feature>
<organism evidence="3 4">
    <name type="scientific">Acetivibrio thermocellus AD2</name>
    <dbReference type="NCBI Taxonomy" id="1138384"/>
    <lineage>
        <taxon>Bacteria</taxon>
        <taxon>Bacillati</taxon>
        <taxon>Bacillota</taxon>
        <taxon>Clostridia</taxon>
        <taxon>Eubacteriales</taxon>
        <taxon>Oscillospiraceae</taxon>
        <taxon>Acetivibrio</taxon>
    </lineage>
</organism>
<sequence>MGKKKQSSSKKGIIILIGCALVIIAGIFVATAIKNGGSVSAGDLVISKSEVTEKAKFYPYNADGTRMEILAVRAGDGSIRTAFNTCQVCNGSPRAYFKQQGEFLVCQNCGNSFSMDMVEQERGGCNPVPITKDEKTDDGTNIIISRDFLLQNKDLFPANWKTR</sequence>
<feature type="transmembrane region" description="Helical" evidence="1">
    <location>
        <begin position="12"/>
        <end position="33"/>
    </location>
</feature>
<dbReference type="AlphaFoldDB" id="A0AB36TJ76"/>
<accession>A0AB36TJ76</accession>
<name>A0AB36TJ76_ACETH</name>
<proteinExistence type="predicted"/>
<evidence type="ECO:0000313" key="4">
    <source>
        <dbReference type="Proteomes" id="UP000223596"/>
    </source>
</evidence>
<comment type="caution">
    <text evidence="3">The sequence shown here is derived from an EMBL/GenBank/DDBJ whole genome shotgun (WGS) entry which is preliminary data.</text>
</comment>
<reference evidence="3 4" key="1">
    <citation type="submission" date="2017-09" db="EMBL/GenBank/DDBJ databases">
        <title>Evaluation of Pacific Biosciences Sequencing Technology to Finishing C. thermocellum Genome Sequences.</title>
        <authorList>
            <person name="Brown S."/>
        </authorList>
    </citation>
    <scope>NUCLEOTIDE SEQUENCE [LARGE SCALE GENOMIC DNA]</scope>
    <source>
        <strain evidence="3 4">AD2</strain>
    </source>
</reference>
<evidence type="ECO:0000259" key="2">
    <source>
        <dbReference type="Pfam" id="PF10080"/>
    </source>
</evidence>
<keyword evidence="1" id="KW-0812">Transmembrane</keyword>
<dbReference type="GeneID" id="35805254"/>
<gene>
    <name evidence="3" type="ORF">M972_112632</name>
</gene>
<keyword evidence="1" id="KW-1133">Transmembrane helix</keyword>